<dbReference type="InterPro" id="IPR006073">
    <property type="entry name" value="GTP-bd"/>
</dbReference>
<evidence type="ECO:0000313" key="3">
    <source>
        <dbReference type="EMBL" id="KAJ2757324.1"/>
    </source>
</evidence>
<gene>
    <name evidence="3" type="primary">NOA1</name>
    <name evidence="3" type="ORF">GGI19_000144</name>
</gene>
<protein>
    <submittedName>
        <fullName evidence="3">Nitric oxide associated protein 1</fullName>
    </submittedName>
</protein>
<feature type="region of interest" description="Disordered" evidence="1">
    <location>
        <begin position="183"/>
        <end position="203"/>
    </location>
</feature>
<dbReference type="Gene3D" id="3.40.50.300">
    <property type="entry name" value="P-loop containing nucleotide triphosphate hydrolases"/>
    <property type="match status" value="1"/>
</dbReference>
<dbReference type="EMBL" id="JANBUH010000003">
    <property type="protein sequence ID" value="KAJ2757324.1"/>
    <property type="molecule type" value="Genomic_DNA"/>
</dbReference>
<feature type="compositionally biased region" description="Polar residues" evidence="1">
    <location>
        <begin position="186"/>
        <end position="203"/>
    </location>
</feature>
<dbReference type="GO" id="GO:0005525">
    <property type="term" value="F:GTP binding"/>
    <property type="evidence" value="ECO:0007669"/>
    <property type="project" value="InterPro"/>
</dbReference>
<dbReference type="OrthoDB" id="1696305at2759"/>
<evidence type="ECO:0000259" key="2">
    <source>
        <dbReference type="Pfam" id="PF01926"/>
    </source>
</evidence>
<dbReference type="Pfam" id="PF01926">
    <property type="entry name" value="MMR_HSR1"/>
    <property type="match status" value="1"/>
</dbReference>
<dbReference type="PANTHER" id="PTHR46434:SF1">
    <property type="entry name" value="GENETIC INTERACTOR OF PROHIBITINS 3, MITOCHONDRIAL"/>
    <property type="match status" value="1"/>
</dbReference>
<accession>A0A9W8H0R4</accession>
<dbReference type="AlphaFoldDB" id="A0A9W8H0R4"/>
<feature type="domain" description="G" evidence="2">
    <location>
        <begin position="359"/>
        <end position="445"/>
    </location>
</feature>
<evidence type="ECO:0000313" key="4">
    <source>
        <dbReference type="Proteomes" id="UP001140011"/>
    </source>
</evidence>
<comment type="caution">
    <text evidence="3">The sequence shown here is derived from an EMBL/GenBank/DDBJ whole genome shotgun (WGS) entry which is preliminary data.</text>
</comment>
<evidence type="ECO:0000256" key="1">
    <source>
        <dbReference type="SAM" id="MobiDB-lite"/>
    </source>
</evidence>
<dbReference type="GO" id="GO:0005739">
    <property type="term" value="C:mitochondrion"/>
    <property type="evidence" value="ECO:0007669"/>
    <property type="project" value="TreeGrafter"/>
</dbReference>
<name>A0A9W8H0R4_9FUNG</name>
<organism evidence="3 4">
    <name type="scientific">Coemansia pectinata</name>
    <dbReference type="NCBI Taxonomy" id="1052879"/>
    <lineage>
        <taxon>Eukaryota</taxon>
        <taxon>Fungi</taxon>
        <taxon>Fungi incertae sedis</taxon>
        <taxon>Zoopagomycota</taxon>
        <taxon>Kickxellomycotina</taxon>
        <taxon>Kickxellomycetes</taxon>
        <taxon>Kickxellales</taxon>
        <taxon>Kickxellaceae</taxon>
        <taxon>Coemansia</taxon>
    </lineage>
</organism>
<dbReference type="CDD" id="cd01855">
    <property type="entry name" value="YqeH"/>
    <property type="match status" value="1"/>
</dbReference>
<reference evidence="3" key="1">
    <citation type="submission" date="2022-07" db="EMBL/GenBank/DDBJ databases">
        <title>Phylogenomic reconstructions and comparative analyses of Kickxellomycotina fungi.</title>
        <authorList>
            <person name="Reynolds N.K."/>
            <person name="Stajich J.E."/>
            <person name="Barry K."/>
            <person name="Grigoriev I.V."/>
            <person name="Crous P."/>
            <person name="Smith M.E."/>
        </authorList>
    </citation>
    <scope>NUCLEOTIDE SEQUENCE</scope>
    <source>
        <strain evidence="3">BCRC 34297</strain>
    </source>
</reference>
<proteinExistence type="predicted"/>
<dbReference type="Proteomes" id="UP001140011">
    <property type="component" value="Unassembled WGS sequence"/>
</dbReference>
<dbReference type="InterPro" id="IPR050896">
    <property type="entry name" value="Mito_lipid_metab_GTPase"/>
</dbReference>
<dbReference type="SUPFAM" id="SSF52540">
    <property type="entry name" value="P-loop containing nucleoside triphosphate hydrolases"/>
    <property type="match status" value="1"/>
</dbReference>
<sequence>MLCSRARTAVVARSVDGALRSGLTTRSGSAALARLSHSLDTSHIGSWSPVRTHNTQPWAGGLWCGQVRQYAISTHAAKTKVPQCPTCGAAFQTEHQGAPGYLNQQKWKQMNQSNIVAGLPIVEGIPFDESLSISPLVENSSGVGGDGPSKKVLSDEEYKLAVSNLEDPELRAIFSGESLSGAIDPNSVSGSGPDTASSSTEPTNAASFDALVAARLRRRAEQGRDRIVCQRCHTLKHYSRVDRPWREDTVSDPRSLTFLRYRTNLVAVVVCDLFDIPGSLIPHLGEFIGERHPVILVANKADLLPKDYHEERLKMWFKRFTKDLDLNIQAIHLVSALKNLGTRELAADISERRRAGQDIYMVGRANVGKSELINALLRISIGGSKHRVLASHIPGTTMGLAAVPLRHFVKALVPAEGPRPQDRQASLYDTPGVFSSKSITSHLTSEELKSAICSKRIVPFSFILNRNQAIMLGGLGRLELIDGPDRVYVTVFTSVRPHFTNVERAAELMKRLERGERTILQPPFGDAERLKSFPQHRVALEHTFEGLHRQHATLDVAFAGIGWIAITGQFPTATIRAFSPNGHGFGETENSSAQRCLGFTGGTRGKTGHWLKFPVLQFLQLHWRRSTGDSVRDVLADVHATFVEAAELGVVSMMSAWIVCKREKRAGEVGVDFVVVAWFYQRADLPTGEAGLPVLYRPPL</sequence>
<dbReference type="PANTHER" id="PTHR46434">
    <property type="entry name" value="GENETIC INTERACTOR OF PROHIBITINS 3, MITOCHONDRIAL"/>
    <property type="match status" value="1"/>
</dbReference>
<keyword evidence="4" id="KW-1185">Reference proteome</keyword>
<dbReference type="InterPro" id="IPR027417">
    <property type="entry name" value="P-loop_NTPase"/>
</dbReference>